<dbReference type="AlphaFoldDB" id="A0AAD7HFG8"/>
<reference evidence="3" key="1">
    <citation type="submission" date="2023-03" db="EMBL/GenBank/DDBJ databases">
        <title>Massive genome expansion in bonnet fungi (Mycena s.s.) driven by repeated elements and novel gene families across ecological guilds.</title>
        <authorList>
            <consortium name="Lawrence Berkeley National Laboratory"/>
            <person name="Harder C.B."/>
            <person name="Miyauchi S."/>
            <person name="Viragh M."/>
            <person name="Kuo A."/>
            <person name="Thoen E."/>
            <person name="Andreopoulos B."/>
            <person name="Lu D."/>
            <person name="Skrede I."/>
            <person name="Drula E."/>
            <person name="Henrissat B."/>
            <person name="Morin E."/>
            <person name="Kohler A."/>
            <person name="Barry K."/>
            <person name="LaButti K."/>
            <person name="Morin E."/>
            <person name="Salamov A."/>
            <person name="Lipzen A."/>
            <person name="Mereny Z."/>
            <person name="Hegedus B."/>
            <person name="Baldrian P."/>
            <person name="Stursova M."/>
            <person name="Weitz H."/>
            <person name="Taylor A."/>
            <person name="Grigoriev I.V."/>
            <person name="Nagy L.G."/>
            <person name="Martin F."/>
            <person name="Kauserud H."/>
        </authorList>
    </citation>
    <scope>NUCLEOTIDE SEQUENCE</scope>
    <source>
        <strain evidence="3">CBHHK182m</strain>
    </source>
</reference>
<keyword evidence="2" id="KW-0812">Transmembrane</keyword>
<protein>
    <recommendedName>
        <fullName evidence="5">Protein kinase domain-containing protein</fullName>
    </recommendedName>
</protein>
<comment type="caution">
    <text evidence="3">The sequence shown here is derived from an EMBL/GenBank/DDBJ whole genome shotgun (WGS) entry which is preliminary data.</text>
</comment>
<feature type="transmembrane region" description="Helical" evidence="2">
    <location>
        <begin position="633"/>
        <end position="654"/>
    </location>
</feature>
<feature type="compositionally biased region" description="Basic and acidic residues" evidence="1">
    <location>
        <begin position="547"/>
        <end position="556"/>
    </location>
</feature>
<dbReference type="EMBL" id="JARKIB010000250">
    <property type="protein sequence ID" value="KAJ7719590.1"/>
    <property type="molecule type" value="Genomic_DNA"/>
</dbReference>
<keyword evidence="2" id="KW-1133">Transmembrane helix</keyword>
<evidence type="ECO:0000256" key="1">
    <source>
        <dbReference type="SAM" id="MobiDB-lite"/>
    </source>
</evidence>
<evidence type="ECO:0008006" key="5">
    <source>
        <dbReference type="Google" id="ProtNLM"/>
    </source>
</evidence>
<accession>A0AAD7HFG8</accession>
<evidence type="ECO:0000313" key="4">
    <source>
        <dbReference type="Proteomes" id="UP001215598"/>
    </source>
</evidence>
<keyword evidence="2" id="KW-0472">Membrane</keyword>
<keyword evidence="4" id="KW-1185">Reference proteome</keyword>
<evidence type="ECO:0000313" key="3">
    <source>
        <dbReference type="EMBL" id="KAJ7719590.1"/>
    </source>
</evidence>
<dbReference type="Proteomes" id="UP001215598">
    <property type="component" value="Unassembled WGS sequence"/>
</dbReference>
<proteinExistence type="predicted"/>
<feature type="transmembrane region" description="Helical" evidence="2">
    <location>
        <begin position="660"/>
        <end position="679"/>
    </location>
</feature>
<evidence type="ECO:0000256" key="2">
    <source>
        <dbReference type="SAM" id="Phobius"/>
    </source>
</evidence>
<feature type="region of interest" description="Disordered" evidence="1">
    <location>
        <begin position="1"/>
        <end position="23"/>
    </location>
</feature>
<feature type="region of interest" description="Disordered" evidence="1">
    <location>
        <begin position="509"/>
        <end position="567"/>
    </location>
</feature>
<feature type="compositionally biased region" description="Acidic residues" evidence="1">
    <location>
        <begin position="514"/>
        <end position="540"/>
    </location>
</feature>
<sequence length="733" mass="81696">MDTGTYSGDEYTPPSSPEDPIYTSFGGGMFAGSQYFTIGGGTFNNTTNNFHPPLAEAPNFRMIPMGDIDLQREVMVNERSGVIDRRPGREHRCVRRMYAANLKIDGLNTDLTVTMYEGDGAEEVWQQHVKMYMSLRHPNIVQMYGTARSDAMYATIFHGHLIPFQQFLASASPIITVYIYARYVTEWEARDYVGNKSKEHSEIHSTLWIRRSNGRLCADFGPQPDGKNEGSELFFNSFSGEYHPPVNPSLDPTSQEAAAIHFLTLEEYHHICGFTLYRYRSGSVSSSATISSGAVFFLPQNGQLEEGAEIAYLPGAQFHDGDWNLREGRLNGVRMENDWARFDAKDVCNCVLAYTLDFPVHYSAWLTQANHIFSRFQITSHLEDYVLVDQVMFQIKIGNMREDAPPGYLFLCLAADFQTAPTSFRWPEYPAYWSLDPSGLDRLSTEEATQLGFPSLQLTTRVHGASWDASVYAGLRQFHRAKGFDPDSQDVARHLGVPLFRLSREVNPPFAHVEEDDEDEEHWSDDGPNEGETDNDEWEDAQSSVEVKQDGDKSTENSDANVDEGLLNVCTEPPEQNRAEARQEPAHGVDQGPNSAELRVLSAGVTVVAHVTSPSLPTFTPSRRAPSSSPTPPGSVTLAAAFALFVSLIGYPGILLNNRPFLAVYTAFGLLVVPGYITYKRRRLNLEANVNQQWSQELGAAGRLILSGRSAAARRLLSGIDSIAQRQALFFIS</sequence>
<organism evidence="3 4">
    <name type="scientific">Mycena metata</name>
    <dbReference type="NCBI Taxonomy" id="1033252"/>
    <lineage>
        <taxon>Eukaryota</taxon>
        <taxon>Fungi</taxon>
        <taxon>Dikarya</taxon>
        <taxon>Basidiomycota</taxon>
        <taxon>Agaricomycotina</taxon>
        <taxon>Agaricomycetes</taxon>
        <taxon>Agaricomycetidae</taxon>
        <taxon>Agaricales</taxon>
        <taxon>Marasmiineae</taxon>
        <taxon>Mycenaceae</taxon>
        <taxon>Mycena</taxon>
    </lineage>
</organism>
<name>A0AAD7HFG8_9AGAR</name>
<gene>
    <name evidence="3" type="ORF">B0H16DRAFT_1897114</name>
</gene>